<dbReference type="Pfam" id="PF19890">
    <property type="entry name" value="DUF6363"/>
    <property type="match status" value="1"/>
</dbReference>
<keyword evidence="5" id="KW-1185">Reference proteome</keyword>
<evidence type="ECO:0000256" key="2">
    <source>
        <dbReference type="PROSITE-ProRule" id="PRU01161"/>
    </source>
</evidence>
<dbReference type="CDD" id="cd07208">
    <property type="entry name" value="Pat_hypo_Ecoli_yjju_like"/>
    <property type="match status" value="1"/>
</dbReference>
<dbReference type="eggNOG" id="COG4667">
    <property type="taxonomic scope" value="Bacteria"/>
</dbReference>
<comment type="caution">
    <text evidence="4">The sequence shown here is derived from an EMBL/GenBank/DDBJ whole genome shotgun (WGS) entry which is preliminary data.</text>
</comment>
<sequence length="291" mass="32263">MIDARDTALVIEGGGTRNSYTAPVIIKLIEEGVQFGWVGGVSAGAIHSVNFLSGDAERTREAFTTFMGHPKIGGLRSLALGRGLLNAEFMFQDRGGELPFNMDAFKQAETPLHIEAVRADTGESVAWHNEELFDEDFMNLVIRASSTMPMLMPMAHIDGVPYVDGALGDGGGLVIDAAEQAGFKKFLVLGTKDRNYVREPVNRPAMIRRMFPKYPEVARRTIERPDKYNRAKDRIVELENAGNAYAFFPENMMVENAEFKVHKLEKNFAAGEEQLEREWPAMKAFLEGSGA</sequence>
<keyword evidence="2" id="KW-0378">Hydrolase</keyword>
<dbReference type="RefSeq" id="WP_005291214.1">
    <property type="nucleotide sequence ID" value="NZ_CM000961.1"/>
</dbReference>
<dbReference type="Gene3D" id="3.40.1090.10">
    <property type="entry name" value="Cytosolic phospholipase A2 catalytic domain"/>
    <property type="match status" value="2"/>
</dbReference>
<organism evidence="4 5">
    <name type="scientific">Corynebacterium genitalium ATCC 33030</name>
    <dbReference type="NCBI Taxonomy" id="585529"/>
    <lineage>
        <taxon>Bacteria</taxon>
        <taxon>Bacillati</taxon>
        <taxon>Actinomycetota</taxon>
        <taxon>Actinomycetes</taxon>
        <taxon>Mycobacteriales</taxon>
        <taxon>Corynebacteriaceae</taxon>
        <taxon>Corynebacterium</taxon>
    </lineage>
</organism>
<dbReference type="SUPFAM" id="SSF52151">
    <property type="entry name" value="FabD/lysophospholipase-like"/>
    <property type="match status" value="1"/>
</dbReference>
<feature type="active site" description="Proton acceptor" evidence="2">
    <location>
        <position position="164"/>
    </location>
</feature>
<dbReference type="Pfam" id="PF01734">
    <property type="entry name" value="Patatin"/>
    <property type="match status" value="1"/>
</dbReference>
<proteinExistence type="predicted"/>
<dbReference type="PROSITE" id="PS51635">
    <property type="entry name" value="PNPLA"/>
    <property type="match status" value="1"/>
</dbReference>
<dbReference type="InterPro" id="IPR045943">
    <property type="entry name" value="DUF6363"/>
</dbReference>
<name>D7WE49_9CORY</name>
<evidence type="ECO:0000313" key="5">
    <source>
        <dbReference type="Proteomes" id="UP000004208"/>
    </source>
</evidence>
<dbReference type="InterPro" id="IPR016035">
    <property type="entry name" value="Acyl_Trfase/lysoPLipase"/>
</dbReference>
<dbReference type="Proteomes" id="UP000004208">
    <property type="component" value="Unassembled WGS sequence"/>
</dbReference>
<dbReference type="GO" id="GO:0016042">
    <property type="term" value="P:lipid catabolic process"/>
    <property type="evidence" value="ECO:0007669"/>
    <property type="project" value="UniProtKB-UniRule"/>
</dbReference>
<dbReference type="OrthoDB" id="4080114at2"/>
<accession>D7WE49</accession>
<dbReference type="EMBL" id="ACLJ02000003">
    <property type="protein sequence ID" value="EFK54403.1"/>
    <property type="molecule type" value="Genomic_DNA"/>
</dbReference>
<feature type="domain" description="PNPLA" evidence="3">
    <location>
        <begin position="9"/>
        <end position="179"/>
    </location>
</feature>
<dbReference type="GO" id="GO:0016787">
    <property type="term" value="F:hydrolase activity"/>
    <property type="evidence" value="ECO:0007669"/>
    <property type="project" value="UniProtKB-UniRule"/>
</dbReference>
<feature type="short sequence motif" description="DGA/G" evidence="2">
    <location>
        <begin position="164"/>
        <end position="166"/>
    </location>
</feature>
<dbReference type="InterPro" id="IPR037483">
    <property type="entry name" value="YjjU-like"/>
</dbReference>
<feature type="short sequence motif" description="GXSXG" evidence="2">
    <location>
        <begin position="40"/>
        <end position="44"/>
    </location>
</feature>
<dbReference type="STRING" id="585529.HMPREF0291_12061"/>
<feature type="active site" description="Nucleophile" evidence="2">
    <location>
        <position position="42"/>
    </location>
</feature>
<keyword evidence="1 2" id="KW-0443">Lipid metabolism</keyword>
<evidence type="ECO:0000256" key="1">
    <source>
        <dbReference type="ARBA" id="ARBA00023098"/>
    </source>
</evidence>
<dbReference type="AlphaFoldDB" id="D7WE49"/>
<protein>
    <submittedName>
        <fullName evidence="4">Phospholipase, patatin family</fullName>
    </submittedName>
</protein>
<dbReference type="HOGENOM" id="CLU_048271_1_1_11"/>
<evidence type="ECO:0000259" key="3">
    <source>
        <dbReference type="PROSITE" id="PS51635"/>
    </source>
</evidence>
<reference evidence="4" key="1">
    <citation type="submission" date="2010-06" db="EMBL/GenBank/DDBJ databases">
        <authorList>
            <person name="Muzny D."/>
            <person name="Qin X."/>
            <person name="Buhay C."/>
            <person name="Dugan-Rocha S."/>
            <person name="Ding Y."/>
            <person name="Chen G."/>
            <person name="Hawes A."/>
            <person name="Holder M."/>
            <person name="Jhangiani S."/>
            <person name="Johnson A."/>
            <person name="Khan Z."/>
            <person name="Li Z."/>
            <person name="Liu W."/>
            <person name="Liu X."/>
            <person name="Perez L."/>
            <person name="Shen H."/>
            <person name="Wang Q."/>
            <person name="Watt J."/>
            <person name="Xi L."/>
            <person name="Xin Y."/>
            <person name="Zhou J."/>
            <person name="Deng J."/>
            <person name="Jiang H."/>
            <person name="Liu Y."/>
            <person name="Qu J."/>
            <person name="Song X.-Z."/>
            <person name="Zhang L."/>
            <person name="Villasana D."/>
            <person name="Johnson A."/>
            <person name="Liu J."/>
            <person name="Liyanage D."/>
            <person name="Lorensuhewa L."/>
            <person name="Robinson T."/>
            <person name="Song A."/>
            <person name="Song B.-B."/>
            <person name="Dinh H."/>
            <person name="Thornton R."/>
            <person name="Coyle M."/>
            <person name="Francisco L."/>
            <person name="Jackson L."/>
            <person name="Javaid M."/>
            <person name="Korchina V."/>
            <person name="Kovar C."/>
            <person name="Mata R."/>
            <person name="Mathew T."/>
            <person name="Ngo R."/>
            <person name="Nguyen L."/>
            <person name="Nguyen N."/>
            <person name="Okwuonu G."/>
            <person name="Ongeri F."/>
            <person name="Pham C."/>
            <person name="Simmons D."/>
            <person name="Wilczek-Boney K."/>
            <person name="Hale W."/>
            <person name="Jakkamsetti A."/>
            <person name="Pham P."/>
            <person name="Ruth R."/>
            <person name="San Lucas F."/>
            <person name="Warren J."/>
            <person name="Zhang J."/>
            <person name="Zhao Z."/>
            <person name="Zhou C."/>
            <person name="Zhu D."/>
            <person name="Lee S."/>
            <person name="Bess C."/>
            <person name="Blankenburg K."/>
            <person name="Forbes L."/>
            <person name="Fu Q."/>
            <person name="Gubbala S."/>
            <person name="Hirani K."/>
            <person name="Jayaseelan J.C."/>
            <person name="Lara F."/>
            <person name="Munidasa M."/>
            <person name="Palculict T."/>
            <person name="Patil S."/>
            <person name="Pu L.-L."/>
            <person name="Saada N."/>
            <person name="Tang L."/>
            <person name="Weissenberger G."/>
            <person name="Zhu Y."/>
            <person name="Hemphill L."/>
            <person name="Shang Y."/>
            <person name="Youmans B."/>
            <person name="Ayvaz T."/>
            <person name="Ross M."/>
            <person name="Santibanez J."/>
            <person name="Aqrawi P."/>
            <person name="Gross S."/>
            <person name="Joshi V."/>
            <person name="Fowler G."/>
            <person name="Nazareth L."/>
            <person name="Reid J."/>
            <person name="Worley K."/>
            <person name="Petrosino J."/>
            <person name="Highlander S."/>
            <person name="Gibbs R."/>
        </authorList>
    </citation>
    <scope>NUCLEOTIDE SEQUENCE [LARGE SCALE GENOMIC DNA]</scope>
    <source>
        <strain evidence="4">ATCC 33030</strain>
    </source>
</reference>
<comment type="caution">
    <text evidence="2">Lacks conserved residue(s) required for the propagation of feature annotation.</text>
</comment>
<dbReference type="InterPro" id="IPR002641">
    <property type="entry name" value="PNPLA_dom"/>
</dbReference>
<keyword evidence="2" id="KW-0442">Lipid degradation</keyword>
<gene>
    <name evidence="4" type="ORF">HMPREF0291_12061</name>
</gene>
<evidence type="ECO:0000313" key="4">
    <source>
        <dbReference type="EMBL" id="EFK54403.1"/>
    </source>
</evidence>